<organism evidence="2">
    <name type="scientific">Anopheles coluzzii</name>
    <name type="common">African malaria mosquito</name>
    <dbReference type="NCBI Taxonomy" id="1518534"/>
    <lineage>
        <taxon>Eukaryota</taxon>
        <taxon>Metazoa</taxon>
        <taxon>Ecdysozoa</taxon>
        <taxon>Arthropoda</taxon>
        <taxon>Hexapoda</taxon>
        <taxon>Insecta</taxon>
        <taxon>Pterygota</taxon>
        <taxon>Neoptera</taxon>
        <taxon>Endopterygota</taxon>
        <taxon>Diptera</taxon>
        <taxon>Nematocera</taxon>
        <taxon>Culicoidea</taxon>
        <taxon>Culicidae</taxon>
        <taxon>Anophelinae</taxon>
        <taxon>Anopheles</taxon>
    </lineage>
</organism>
<evidence type="ECO:0000256" key="1">
    <source>
        <dbReference type="SAM" id="SignalP"/>
    </source>
</evidence>
<dbReference type="AlphaFoldDB" id="A0A8W7PKS4"/>
<accession>A0A8W7PKS4</accession>
<reference evidence="2" key="1">
    <citation type="submission" date="2022-08" db="UniProtKB">
        <authorList>
            <consortium name="EnsemblMetazoa"/>
        </authorList>
    </citation>
    <scope>IDENTIFICATION</scope>
</reference>
<dbReference type="EnsemblMetazoa" id="ACOM033544-RA">
    <property type="protein sequence ID" value="ACOM033544-PA.1"/>
    <property type="gene ID" value="ACOM033544"/>
</dbReference>
<keyword evidence="1" id="KW-0732">Signal</keyword>
<dbReference type="Proteomes" id="UP000075882">
    <property type="component" value="Unassembled WGS sequence"/>
</dbReference>
<protein>
    <recommendedName>
        <fullName evidence="3">CLIP domain-containing serine protease</fullName>
    </recommendedName>
</protein>
<proteinExistence type="predicted"/>
<feature type="signal peptide" evidence="1">
    <location>
        <begin position="1"/>
        <end position="30"/>
    </location>
</feature>
<sequence length="136" mass="15139">MRMLTKPFSFGCLLLVVLLVLLPLLGSVFSAPHPGGDFVFPELNELAIGDACTIEASPDPQGFPYAREGICQRVRDCATFVPRIIREPFDIRRDVCYFEVHEPVVCCVGMPVSTEVVQYDRIPLSLDDLDSSNLIH</sequence>
<name>A0A8W7PKS4_ANOCL</name>
<evidence type="ECO:0000313" key="2">
    <source>
        <dbReference type="EnsemblMetazoa" id="ACOM033544-PA.1"/>
    </source>
</evidence>
<dbReference type="VEuPathDB" id="VectorBase:ACON2_040196"/>
<evidence type="ECO:0008006" key="3">
    <source>
        <dbReference type="Google" id="ProtNLM"/>
    </source>
</evidence>
<feature type="chain" id="PRO_5036505655" description="CLIP domain-containing serine protease" evidence="1">
    <location>
        <begin position="31"/>
        <end position="136"/>
    </location>
</feature>